<proteinExistence type="predicted"/>
<gene>
    <name evidence="1" type="ORF">HBO30_20275</name>
</gene>
<dbReference type="Proteomes" id="UP000586252">
    <property type="component" value="Unassembled WGS sequence"/>
</dbReference>
<dbReference type="GeneID" id="45734123"/>
<evidence type="ECO:0000313" key="2">
    <source>
        <dbReference type="Proteomes" id="UP000586252"/>
    </source>
</evidence>
<dbReference type="Gene3D" id="2.160.20.10">
    <property type="entry name" value="Single-stranded right-handed beta-helix, Pectin lyase-like"/>
    <property type="match status" value="1"/>
</dbReference>
<name>A0A7Y1MFX3_9PSED</name>
<dbReference type="RefSeq" id="WP_057710816.1">
    <property type="nucleotide sequence ID" value="NZ_JAAQYI010000011.1"/>
</dbReference>
<comment type="caution">
    <text evidence="1">The sequence shown here is derived from an EMBL/GenBank/DDBJ whole genome shotgun (WGS) entry which is preliminary data.</text>
</comment>
<dbReference type="InterPro" id="IPR011050">
    <property type="entry name" value="Pectin_lyase_fold/virulence"/>
</dbReference>
<reference evidence="1 2" key="1">
    <citation type="journal article" date="2020" name="Front. Microbiol.">
        <title>Genetic Organization of the aprX-lipA2 Operon Affects the Proteolytic Potential of Pseudomonas Species in Milk.</title>
        <authorList>
            <person name="Maier C."/>
            <person name="Huptas C."/>
            <person name="von Neubeck M."/>
            <person name="Scherer S."/>
            <person name="Wenning M."/>
            <person name="Lucking G."/>
        </authorList>
    </citation>
    <scope>NUCLEOTIDE SEQUENCE [LARGE SCALE GENOMIC DNA]</scope>
    <source>
        <strain evidence="1 2">WS 5404</strain>
    </source>
</reference>
<protein>
    <submittedName>
        <fullName evidence="1">Uncharacterized protein</fullName>
    </submittedName>
</protein>
<dbReference type="AlphaFoldDB" id="A0A7Y1MFX3"/>
<accession>A0A7Y1MFX3</accession>
<evidence type="ECO:0000313" key="1">
    <source>
        <dbReference type="EMBL" id="NNA81057.1"/>
    </source>
</evidence>
<dbReference type="InterPro" id="IPR012334">
    <property type="entry name" value="Pectin_lyas_fold"/>
</dbReference>
<sequence>MTVSTIGSVAEFDTNGVTTNYPFYFKFLANEDLVVTYVNPAGVSSVLTLGTNYTVNGAGNEQGGSIVTTSALAGPGQLIVSREMDAFQQTSLRNQGKFLAETHEDVFDKLTMLIQQGFAIFKRALTRPYGRDYFFAENRRITAVKDPVDAQDAATKLWAETYVGAVVEGMTGNPNLASNVFYLGPDGVPHVVQDMSGPGGAGLIGFDPAQIFPPNSVGSAIYYNRRITVKSRGGVGNGVTNDTAAVKAAIAAAGPYGMVVFDEASEFLVTETIVQPTGQQWLGQGGQRSARLKKGFNGDLVSMGSLGAISDLTLNNNGTNFTGRGIYVPSGFSQTIFRVRSVQSKGPSLEFAVDAGGGCNVVAFEGDTIDQDTVGAIKLAGDTGPHPRLFNGIWLSGGFLDIASPGAGNGCSMSNFYIRNIKTVGPVATGSALMHFSNGRVATIADTTTLSGSDLSLVGVAFSGPVVLLNMQGLRAEACTFGAGITEDFATCRFNSYSDQVKTFSPTWSQASGAQPAIGNGSLTGKYSRQGFLVKFEMSLTVGSTTTFGNSASPYLFSLPIGGTQNSTQDFLAGQCFDASVSTDFLVNGQITAGSNSIVLSRNGAAVRDAFPFAWAVGDSIKLSCCYMAI</sequence>
<organism evidence="1 2">
    <name type="scientific">Pseudomonas lactis</name>
    <dbReference type="NCBI Taxonomy" id="1615674"/>
    <lineage>
        <taxon>Bacteria</taxon>
        <taxon>Pseudomonadati</taxon>
        <taxon>Pseudomonadota</taxon>
        <taxon>Gammaproteobacteria</taxon>
        <taxon>Pseudomonadales</taxon>
        <taxon>Pseudomonadaceae</taxon>
        <taxon>Pseudomonas</taxon>
    </lineage>
</organism>
<dbReference type="EMBL" id="JAAQYI010000011">
    <property type="protein sequence ID" value="NNA81057.1"/>
    <property type="molecule type" value="Genomic_DNA"/>
</dbReference>
<dbReference type="SUPFAM" id="SSF51126">
    <property type="entry name" value="Pectin lyase-like"/>
    <property type="match status" value="1"/>
</dbReference>